<dbReference type="OrthoDB" id="5190172at2"/>
<gene>
    <name evidence="1" type="ORF">FL583_07455</name>
</gene>
<organism evidence="1 2">
    <name type="scientific">Cryptosporangium phraense</name>
    <dbReference type="NCBI Taxonomy" id="2593070"/>
    <lineage>
        <taxon>Bacteria</taxon>
        <taxon>Bacillati</taxon>
        <taxon>Actinomycetota</taxon>
        <taxon>Actinomycetes</taxon>
        <taxon>Cryptosporangiales</taxon>
        <taxon>Cryptosporangiaceae</taxon>
        <taxon>Cryptosporangium</taxon>
    </lineage>
</organism>
<proteinExistence type="predicted"/>
<protein>
    <submittedName>
        <fullName evidence="1">Uncharacterized protein</fullName>
    </submittedName>
</protein>
<comment type="caution">
    <text evidence="1">The sequence shown here is derived from an EMBL/GenBank/DDBJ whole genome shotgun (WGS) entry which is preliminary data.</text>
</comment>
<accession>A0A545AW60</accession>
<reference evidence="1 2" key="1">
    <citation type="submission" date="2019-07" db="EMBL/GenBank/DDBJ databases">
        <title>Cryptosporangium phraense sp. nov., isolated from plant litter.</title>
        <authorList>
            <person name="Suriyachadkun C."/>
        </authorList>
    </citation>
    <scope>NUCLEOTIDE SEQUENCE [LARGE SCALE GENOMIC DNA]</scope>
    <source>
        <strain evidence="1 2">A-T 5661</strain>
    </source>
</reference>
<name>A0A545AW60_9ACTN</name>
<evidence type="ECO:0000313" key="2">
    <source>
        <dbReference type="Proteomes" id="UP000317982"/>
    </source>
</evidence>
<dbReference type="RefSeq" id="WP_142703737.1">
    <property type="nucleotide sequence ID" value="NZ_VIRS01000004.1"/>
</dbReference>
<keyword evidence="2" id="KW-1185">Reference proteome</keyword>
<dbReference type="Proteomes" id="UP000317982">
    <property type="component" value="Unassembled WGS sequence"/>
</dbReference>
<dbReference type="AlphaFoldDB" id="A0A545AW60"/>
<dbReference type="InParanoid" id="A0A545AW60"/>
<sequence>MDQEQFAAIVARAEREPEYLHNLIFSPETLVPDMKDSLSRAQIGSLMGRSPAETVARAIGVVNACGNTCSSSCENTCGGSCGFTTNIVDQPEVVVAETFFSRARDTIQACGNTCSSSCDNTCGNSCGFTTNIVDPGGGNFGNFGRQPVFR</sequence>
<evidence type="ECO:0000313" key="1">
    <source>
        <dbReference type="EMBL" id="TQS45564.1"/>
    </source>
</evidence>
<dbReference type="EMBL" id="VIRS01000004">
    <property type="protein sequence ID" value="TQS45564.1"/>
    <property type="molecule type" value="Genomic_DNA"/>
</dbReference>